<organism evidence="2 3">
    <name type="scientific">Scylla paramamosain</name>
    <name type="common">Mud crab</name>
    <dbReference type="NCBI Taxonomy" id="85552"/>
    <lineage>
        <taxon>Eukaryota</taxon>
        <taxon>Metazoa</taxon>
        <taxon>Ecdysozoa</taxon>
        <taxon>Arthropoda</taxon>
        <taxon>Crustacea</taxon>
        <taxon>Multicrustacea</taxon>
        <taxon>Malacostraca</taxon>
        <taxon>Eumalacostraca</taxon>
        <taxon>Eucarida</taxon>
        <taxon>Decapoda</taxon>
        <taxon>Pleocyemata</taxon>
        <taxon>Brachyura</taxon>
        <taxon>Eubrachyura</taxon>
        <taxon>Portunoidea</taxon>
        <taxon>Portunidae</taxon>
        <taxon>Portuninae</taxon>
        <taxon>Scylla</taxon>
    </lineage>
</organism>
<evidence type="ECO:0000256" key="1">
    <source>
        <dbReference type="SAM" id="MobiDB-lite"/>
    </source>
</evidence>
<evidence type="ECO:0000313" key="3">
    <source>
        <dbReference type="Proteomes" id="UP001487740"/>
    </source>
</evidence>
<keyword evidence="3" id="KW-1185">Reference proteome</keyword>
<feature type="region of interest" description="Disordered" evidence="1">
    <location>
        <begin position="26"/>
        <end position="72"/>
    </location>
</feature>
<name>A0AAW0TMD5_SCYPA</name>
<comment type="caution">
    <text evidence="2">The sequence shown here is derived from an EMBL/GenBank/DDBJ whole genome shotgun (WGS) entry which is preliminary data.</text>
</comment>
<dbReference type="EMBL" id="JARAKH010000030">
    <property type="protein sequence ID" value="KAK8387542.1"/>
    <property type="molecule type" value="Genomic_DNA"/>
</dbReference>
<feature type="compositionally biased region" description="Basic and acidic residues" evidence="1">
    <location>
        <begin position="46"/>
        <end position="56"/>
    </location>
</feature>
<reference evidence="2 3" key="1">
    <citation type="submission" date="2023-03" db="EMBL/GenBank/DDBJ databases">
        <title>High-quality genome of Scylla paramamosain provides insights in environmental adaptation.</title>
        <authorList>
            <person name="Zhang L."/>
        </authorList>
    </citation>
    <scope>NUCLEOTIDE SEQUENCE [LARGE SCALE GENOMIC DNA]</scope>
    <source>
        <strain evidence="2">LZ_2023a</strain>
        <tissue evidence="2">Muscle</tissue>
    </source>
</reference>
<proteinExistence type="predicted"/>
<sequence length="72" mass="7681">MREGGMAEGMEERLIIMHTSERHVLGRVEHCSPHRGEDEAAGANAGRDEATSDGRGDVVGVPSSPLHSDNTD</sequence>
<evidence type="ECO:0000313" key="2">
    <source>
        <dbReference type="EMBL" id="KAK8387542.1"/>
    </source>
</evidence>
<dbReference type="AlphaFoldDB" id="A0AAW0TMD5"/>
<accession>A0AAW0TMD5</accession>
<feature type="compositionally biased region" description="Basic and acidic residues" evidence="1">
    <location>
        <begin position="26"/>
        <end position="38"/>
    </location>
</feature>
<dbReference type="Proteomes" id="UP001487740">
    <property type="component" value="Unassembled WGS sequence"/>
</dbReference>
<protein>
    <submittedName>
        <fullName evidence="2">Uncharacterized protein</fullName>
    </submittedName>
</protein>
<gene>
    <name evidence="2" type="ORF">O3P69_018227</name>
</gene>